<gene>
    <name evidence="1" type="ORF">M099_3741</name>
</gene>
<accession>A0A069S6N9</accession>
<name>A0A069S6N9_PHOVU</name>
<dbReference type="Proteomes" id="UP000027661">
    <property type="component" value="Unassembled WGS sequence"/>
</dbReference>
<protein>
    <submittedName>
        <fullName evidence="1">Uncharacterized protein</fullName>
    </submittedName>
</protein>
<reference evidence="1 2" key="1">
    <citation type="submission" date="2014-04" db="EMBL/GenBank/DDBJ databases">
        <authorList>
            <person name="Sears C."/>
            <person name="Carroll K."/>
            <person name="Sack B.R."/>
            <person name="Qadri F."/>
            <person name="Myers L.L."/>
            <person name="Chung G.-T."/>
            <person name="Escheverria P."/>
            <person name="Fraser C.M."/>
            <person name="Sadzewicz L."/>
            <person name="Shefchek K.A."/>
            <person name="Tallon L."/>
            <person name="Das S.P."/>
            <person name="Daugherty S."/>
            <person name="Mongodin E.F."/>
        </authorList>
    </citation>
    <scope>NUCLEOTIDE SEQUENCE [LARGE SCALE GENOMIC DNA]</scope>
    <source>
        <strain evidence="1 2">3975 RP4</strain>
    </source>
</reference>
<dbReference type="AlphaFoldDB" id="A0A069S6N9"/>
<evidence type="ECO:0000313" key="2">
    <source>
        <dbReference type="Proteomes" id="UP000027661"/>
    </source>
</evidence>
<sequence length="297" mass="34554">MKIPELERTGITCEESFRIILTTLKYEVMFLKGNYNSSDINSVKDYSLVIAERIVKTADTLHSVIERDRDYVIANMIIRSMADSISSFILIYREEDINVKLLRHYLYIIDGLQNRINQLSNNPTYNESISKEDYEKLCLQVKAAKQNYQEACNFSVCQIKSLPIYANNKMFIDKLIEGHNWRFQSLRSSPKSRFSWEKMYDLMGFKCPSSFFSSLSDYVHGLSTSNLNLEMEDELFDPVYSFGISLLGKLMSSLKDIFPDEFSSILSKTFSSVLCDQNIPKHYIQKFLQGLNFEYKI</sequence>
<dbReference type="PATRIC" id="fig|1339352.3.peg.3516"/>
<proteinExistence type="predicted"/>
<organism evidence="1 2">
    <name type="scientific">Phocaeicola vulgatus str. 3975 RP4</name>
    <dbReference type="NCBI Taxonomy" id="1339352"/>
    <lineage>
        <taxon>Bacteria</taxon>
        <taxon>Pseudomonadati</taxon>
        <taxon>Bacteroidota</taxon>
        <taxon>Bacteroidia</taxon>
        <taxon>Bacteroidales</taxon>
        <taxon>Bacteroidaceae</taxon>
        <taxon>Phocaeicola</taxon>
    </lineage>
</organism>
<evidence type="ECO:0000313" key="1">
    <source>
        <dbReference type="EMBL" id="KDS46026.1"/>
    </source>
</evidence>
<dbReference type="RefSeq" id="WP_005646255.1">
    <property type="nucleotide sequence ID" value="NZ_JNHM01000130.1"/>
</dbReference>
<comment type="caution">
    <text evidence="1">The sequence shown here is derived from an EMBL/GenBank/DDBJ whole genome shotgun (WGS) entry which is preliminary data.</text>
</comment>
<dbReference type="EMBL" id="JNHM01000130">
    <property type="protein sequence ID" value="KDS46026.1"/>
    <property type="molecule type" value="Genomic_DNA"/>
</dbReference>